<gene>
    <name evidence="1" type="ORF">KSU1_D0676</name>
</gene>
<proteinExistence type="predicted"/>
<accession>I3IQJ0</accession>
<evidence type="ECO:0000313" key="1">
    <source>
        <dbReference type="EMBL" id="GAB63985.1"/>
    </source>
</evidence>
<keyword evidence="2" id="KW-1185">Reference proteome</keyword>
<comment type="caution">
    <text evidence="1">The sequence shown here is derived from an EMBL/GenBank/DDBJ whole genome shotgun (WGS) entry which is preliminary data.</text>
</comment>
<reference evidence="1 2" key="1">
    <citation type="journal article" date="2012" name="FEBS Lett.">
        <title>Anammox organism KSU-1 expresses a NirK-type copper-containing nitrite reductase instead of a NirS-type with cytochrome cd1.</title>
        <authorList>
            <person name="Hira D."/>
            <person name="Toh H."/>
            <person name="Migita C.T."/>
            <person name="Okubo H."/>
            <person name="Nishiyama T."/>
            <person name="Hattori M."/>
            <person name="Furukawa K."/>
            <person name="Fujii T."/>
        </authorList>
    </citation>
    <scope>NUCLEOTIDE SEQUENCE [LARGE SCALE GENOMIC DNA]</scope>
</reference>
<dbReference type="OrthoDB" id="9957101at2"/>
<organism evidence="1 2">
    <name type="scientific">Candidatus Jettenia caeni</name>
    <dbReference type="NCBI Taxonomy" id="247490"/>
    <lineage>
        <taxon>Bacteria</taxon>
        <taxon>Pseudomonadati</taxon>
        <taxon>Planctomycetota</taxon>
        <taxon>Candidatus Brocadiia</taxon>
        <taxon>Candidatus Brocadiales</taxon>
        <taxon>Candidatus Brocadiaceae</taxon>
        <taxon>Candidatus Jettenia</taxon>
    </lineage>
</organism>
<dbReference type="EMBL" id="BAFH01000004">
    <property type="protein sequence ID" value="GAB63985.1"/>
    <property type="molecule type" value="Genomic_DNA"/>
</dbReference>
<sequence>MHIQKRINRFYYTRPDGYPQIRVHHKKGAGKKMPRYLLKCGCCDGKLEIYYDEEGLEINGVNGSIDDWREILLPLLRIEKELGYEKRSTSNKKTLMG</sequence>
<protein>
    <submittedName>
        <fullName evidence="1">Uncharacterized protein</fullName>
    </submittedName>
</protein>
<name>I3IQJ0_9BACT</name>
<evidence type="ECO:0000313" key="2">
    <source>
        <dbReference type="Proteomes" id="UP000002985"/>
    </source>
</evidence>
<dbReference type="AlphaFoldDB" id="I3IQJ0"/>
<dbReference type="Proteomes" id="UP000002985">
    <property type="component" value="Unassembled WGS sequence"/>
</dbReference>